<dbReference type="InterPro" id="IPR051311">
    <property type="entry name" value="DedA_domain"/>
</dbReference>
<dbReference type="EMBL" id="AP024590">
    <property type="protein sequence ID" value="BCU54462.1"/>
    <property type="molecule type" value="Genomic_DNA"/>
</dbReference>
<dbReference type="AlphaFoldDB" id="A0AA86M7U3"/>
<dbReference type="Proteomes" id="UP000682928">
    <property type="component" value="Chromosome"/>
</dbReference>
<gene>
    <name evidence="3" type="primary">yqaA</name>
    <name evidence="3" type="ORF">ENKO_10560</name>
</gene>
<accession>A0AA86M7U3</accession>
<proteinExistence type="predicted"/>
<dbReference type="PANTHER" id="PTHR42709">
    <property type="entry name" value="ALKALINE PHOSPHATASE LIKE PROTEIN"/>
    <property type="match status" value="1"/>
</dbReference>
<protein>
    <submittedName>
        <fullName evidence="3">Inner membrane protein YqaA</fullName>
    </submittedName>
</protein>
<sequence>MSDGLSLFSLFASSFLSATLLPGNSEVLLVALLLSGVSHPWLLVLIATMGNSLGGLTNVILGRFFPLRKTSRWQEKATGFLNRYGAAALLLSWMPVIGDLLCLLAGWMRISWGPVIFFLCLGKALRYVVIAFATLQGMTWWH</sequence>
<feature type="domain" description="VTT" evidence="2">
    <location>
        <begin position="25"/>
        <end position="133"/>
    </location>
</feature>
<dbReference type="GO" id="GO:0005886">
    <property type="term" value="C:plasma membrane"/>
    <property type="evidence" value="ECO:0007669"/>
    <property type="project" value="UniProtKB-ARBA"/>
</dbReference>
<keyword evidence="1" id="KW-0472">Membrane</keyword>
<feature type="transmembrane region" description="Helical" evidence="1">
    <location>
        <begin position="86"/>
        <end position="108"/>
    </location>
</feature>
<feature type="transmembrane region" description="Helical" evidence="1">
    <location>
        <begin position="41"/>
        <end position="65"/>
    </location>
</feature>
<dbReference type="Pfam" id="PF09335">
    <property type="entry name" value="VTT_dom"/>
    <property type="match status" value="1"/>
</dbReference>
<evidence type="ECO:0000256" key="1">
    <source>
        <dbReference type="SAM" id="Phobius"/>
    </source>
</evidence>
<evidence type="ECO:0000313" key="3">
    <source>
        <dbReference type="EMBL" id="BCU54462.1"/>
    </source>
</evidence>
<organism evidence="3 4">
    <name type="scientific">Enterobacter kobei</name>
    <dbReference type="NCBI Taxonomy" id="208224"/>
    <lineage>
        <taxon>Bacteria</taxon>
        <taxon>Pseudomonadati</taxon>
        <taxon>Pseudomonadota</taxon>
        <taxon>Gammaproteobacteria</taxon>
        <taxon>Enterobacterales</taxon>
        <taxon>Enterobacteriaceae</taxon>
        <taxon>Enterobacter</taxon>
        <taxon>Enterobacter cloacae complex</taxon>
    </lineage>
</organism>
<evidence type="ECO:0000259" key="2">
    <source>
        <dbReference type="Pfam" id="PF09335"/>
    </source>
</evidence>
<name>A0AA86M7U3_9ENTR</name>
<evidence type="ECO:0000313" key="4">
    <source>
        <dbReference type="Proteomes" id="UP000682928"/>
    </source>
</evidence>
<keyword evidence="1" id="KW-0812">Transmembrane</keyword>
<keyword evidence="1" id="KW-1133">Transmembrane helix</keyword>
<reference evidence="3" key="1">
    <citation type="submission" date="2021-04" db="EMBL/GenBank/DDBJ databases">
        <title>Difference and commonality of drug resistance evolution in various bacteria. and drug sensitivity profiles.</title>
        <authorList>
            <person name="Maeda T."/>
            <person name="Shibai A."/>
            <person name="Kawada K."/>
            <person name="Kotani H."/>
            <person name="Tarusawa Y."/>
            <person name="Tanabe K."/>
            <person name="Furusawa C."/>
        </authorList>
    </citation>
    <scope>NUCLEOTIDE SEQUENCE</scope>
    <source>
        <strain evidence="3">JCM 8580</strain>
    </source>
</reference>
<dbReference type="InterPro" id="IPR032816">
    <property type="entry name" value="VTT_dom"/>
</dbReference>
<dbReference type="PANTHER" id="PTHR42709:SF4">
    <property type="entry name" value="INNER MEMBRANE PROTEIN YQAA"/>
    <property type="match status" value="1"/>
</dbReference>
<feature type="transmembrane region" description="Helical" evidence="1">
    <location>
        <begin position="114"/>
        <end position="135"/>
    </location>
</feature>
<dbReference type="RefSeq" id="WP_088221531.1">
    <property type="nucleotide sequence ID" value="NZ_AP024590.1"/>
</dbReference>